<keyword evidence="2" id="KW-1277">Toxin-antitoxin system</keyword>
<evidence type="ECO:0000259" key="8">
    <source>
        <dbReference type="Pfam" id="PF01850"/>
    </source>
</evidence>
<proteinExistence type="inferred from homology"/>
<dbReference type="AlphaFoldDB" id="A0A8J6N989"/>
<dbReference type="Pfam" id="PF01850">
    <property type="entry name" value="PIN"/>
    <property type="match status" value="1"/>
</dbReference>
<dbReference type="InterPro" id="IPR029060">
    <property type="entry name" value="PIN-like_dom_sf"/>
</dbReference>
<keyword evidence="4" id="KW-0479">Metal-binding</keyword>
<dbReference type="PANTHER" id="PTHR33653">
    <property type="entry name" value="RIBONUCLEASE VAPC2"/>
    <property type="match status" value="1"/>
</dbReference>
<evidence type="ECO:0000256" key="7">
    <source>
        <dbReference type="ARBA" id="ARBA00038093"/>
    </source>
</evidence>
<evidence type="ECO:0000256" key="2">
    <source>
        <dbReference type="ARBA" id="ARBA00022649"/>
    </source>
</evidence>
<evidence type="ECO:0000256" key="1">
    <source>
        <dbReference type="ARBA" id="ARBA00001946"/>
    </source>
</evidence>
<dbReference type="InterPro" id="IPR050556">
    <property type="entry name" value="Type_II_TA_system_RNase"/>
</dbReference>
<dbReference type="GO" id="GO:0004518">
    <property type="term" value="F:nuclease activity"/>
    <property type="evidence" value="ECO:0007669"/>
    <property type="project" value="UniProtKB-KW"/>
</dbReference>
<evidence type="ECO:0000313" key="9">
    <source>
        <dbReference type="EMBL" id="MBC8200320.1"/>
    </source>
</evidence>
<gene>
    <name evidence="9" type="ORF">H8E80_09825</name>
</gene>
<dbReference type="InterPro" id="IPR002716">
    <property type="entry name" value="PIN_dom"/>
</dbReference>
<comment type="cofactor">
    <cofactor evidence="1">
        <name>Mg(2+)</name>
        <dbReference type="ChEBI" id="CHEBI:18420"/>
    </cofactor>
</comment>
<dbReference type="Gene3D" id="3.40.50.1010">
    <property type="entry name" value="5'-nuclease"/>
    <property type="match status" value="1"/>
</dbReference>
<evidence type="ECO:0000256" key="3">
    <source>
        <dbReference type="ARBA" id="ARBA00022722"/>
    </source>
</evidence>
<organism evidence="9 10">
    <name type="scientific">Candidatus Desulfaltia bathyphila</name>
    <dbReference type="NCBI Taxonomy" id="2841697"/>
    <lineage>
        <taxon>Bacteria</taxon>
        <taxon>Pseudomonadati</taxon>
        <taxon>Thermodesulfobacteriota</taxon>
        <taxon>Desulfobacteria</taxon>
        <taxon>Desulfobacterales</taxon>
        <taxon>Desulfobacterales incertae sedis</taxon>
        <taxon>Candidatus Desulfaltia</taxon>
    </lineage>
</organism>
<evidence type="ECO:0000256" key="5">
    <source>
        <dbReference type="ARBA" id="ARBA00022801"/>
    </source>
</evidence>
<dbReference type="CDD" id="cd09881">
    <property type="entry name" value="PIN_VapC4-5_FitB-like"/>
    <property type="match status" value="1"/>
</dbReference>
<dbReference type="EMBL" id="JACNLL010000093">
    <property type="protein sequence ID" value="MBC8200320.1"/>
    <property type="molecule type" value="Genomic_DNA"/>
</dbReference>
<dbReference type="Proteomes" id="UP000603545">
    <property type="component" value="Unassembled WGS sequence"/>
</dbReference>
<dbReference type="GO" id="GO:0046872">
    <property type="term" value="F:metal ion binding"/>
    <property type="evidence" value="ECO:0007669"/>
    <property type="project" value="UniProtKB-KW"/>
</dbReference>
<keyword evidence="5" id="KW-0378">Hydrolase</keyword>
<protein>
    <submittedName>
        <fullName evidence="9">Type II toxin-antitoxin system VapC family toxin</fullName>
    </submittedName>
</protein>
<dbReference type="SUPFAM" id="SSF88723">
    <property type="entry name" value="PIN domain-like"/>
    <property type="match status" value="1"/>
</dbReference>
<name>A0A8J6N989_9BACT</name>
<reference evidence="9 10" key="1">
    <citation type="submission" date="2020-08" db="EMBL/GenBank/DDBJ databases">
        <title>Bridging the membrane lipid divide: bacteria of the FCB group superphylum have the potential to synthesize archaeal ether lipids.</title>
        <authorList>
            <person name="Villanueva L."/>
            <person name="Von Meijenfeldt F.A.B."/>
            <person name="Westbye A.B."/>
            <person name="Yadav S."/>
            <person name="Hopmans E.C."/>
            <person name="Dutilh B.E."/>
            <person name="Sinninghe Damste J.S."/>
        </authorList>
    </citation>
    <scope>NUCLEOTIDE SEQUENCE [LARGE SCALE GENOMIC DNA]</scope>
    <source>
        <strain evidence="9">NIOZ-UU82</strain>
    </source>
</reference>
<dbReference type="PANTHER" id="PTHR33653:SF1">
    <property type="entry name" value="RIBONUCLEASE VAPC2"/>
    <property type="match status" value="1"/>
</dbReference>
<keyword evidence="6" id="KW-0460">Magnesium</keyword>
<evidence type="ECO:0000313" key="10">
    <source>
        <dbReference type="Proteomes" id="UP000603545"/>
    </source>
</evidence>
<comment type="similarity">
    <text evidence="7">Belongs to the PINc/VapC protein family.</text>
</comment>
<evidence type="ECO:0000256" key="4">
    <source>
        <dbReference type="ARBA" id="ARBA00022723"/>
    </source>
</evidence>
<comment type="caution">
    <text evidence="9">The sequence shown here is derived from an EMBL/GenBank/DDBJ whole genome shotgun (WGS) entry which is preliminary data.</text>
</comment>
<accession>A0A8J6N989</accession>
<sequence length="129" mass="15285">MEDILIDTDVVIEYLRSKEKSSTELIKLLQKHDVLLSSISEFELYLGAKTERHQTDLEMVFNEVEVIPFDFGCGRIAAKIWKGQELTHQHLEIKDVFIASIAIYNEVWLRTFNEKHFKGIEELKMWQWQ</sequence>
<evidence type="ECO:0000256" key="6">
    <source>
        <dbReference type="ARBA" id="ARBA00022842"/>
    </source>
</evidence>
<feature type="domain" description="PIN" evidence="8">
    <location>
        <begin position="4"/>
        <end position="118"/>
    </location>
</feature>
<dbReference type="GO" id="GO:0016787">
    <property type="term" value="F:hydrolase activity"/>
    <property type="evidence" value="ECO:0007669"/>
    <property type="project" value="UniProtKB-KW"/>
</dbReference>
<keyword evidence="3" id="KW-0540">Nuclease</keyword>